<dbReference type="OrthoDB" id="2990787at2759"/>
<protein>
    <submittedName>
        <fullName evidence="2">Uncharacterized protein</fullName>
    </submittedName>
</protein>
<feature type="compositionally biased region" description="Basic residues" evidence="1">
    <location>
        <begin position="35"/>
        <end position="47"/>
    </location>
</feature>
<dbReference type="RefSeq" id="XP_036628731.1">
    <property type="nucleotide sequence ID" value="XM_036779342.1"/>
</dbReference>
<feature type="region of interest" description="Disordered" evidence="1">
    <location>
        <begin position="1"/>
        <end position="49"/>
    </location>
</feature>
<sequence length="204" mass="23332">MGRASKCHTVEEQRLRRKATSKAYSVAHKPQISERKRRAYQNSRSRKGTPYINKQTAVQSLPTMLIALASQPLPTTQLFLEASQSADNLDESEIAAFNCDPPYVATILPCNEAYIAKMVDVMSGRCARHERDMVVEMESMSSQTVERALIDELGQWEDLATFLQTYEADPCHVAMARNRLWWRARNVKHLFDEALKSRARQSRQ</sequence>
<dbReference type="VEuPathDB" id="FungiDB:PC9H_009844"/>
<name>A0A8H6ZQH3_PLEOS</name>
<comment type="caution">
    <text evidence="2">The sequence shown here is derived from an EMBL/GenBank/DDBJ whole genome shotgun (WGS) entry which is preliminary data.</text>
</comment>
<accession>A0A8H6ZQH3</accession>
<evidence type="ECO:0000313" key="2">
    <source>
        <dbReference type="EMBL" id="KAF7424537.1"/>
    </source>
</evidence>
<dbReference type="EMBL" id="JACETU010000007">
    <property type="protein sequence ID" value="KAF7424537.1"/>
    <property type="molecule type" value="Genomic_DNA"/>
</dbReference>
<proteinExistence type="predicted"/>
<dbReference type="AlphaFoldDB" id="A0A8H6ZQH3"/>
<reference evidence="2" key="1">
    <citation type="submission" date="2019-07" db="EMBL/GenBank/DDBJ databases">
        <authorList>
            <person name="Palmer J.M."/>
        </authorList>
    </citation>
    <scope>NUCLEOTIDE SEQUENCE</scope>
    <source>
        <strain evidence="2">PC9</strain>
    </source>
</reference>
<organism evidence="2 3">
    <name type="scientific">Pleurotus ostreatus</name>
    <name type="common">Oyster mushroom</name>
    <name type="synonym">White-rot fungus</name>
    <dbReference type="NCBI Taxonomy" id="5322"/>
    <lineage>
        <taxon>Eukaryota</taxon>
        <taxon>Fungi</taxon>
        <taxon>Dikarya</taxon>
        <taxon>Basidiomycota</taxon>
        <taxon>Agaricomycotina</taxon>
        <taxon>Agaricomycetes</taxon>
        <taxon>Agaricomycetidae</taxon>
        <taxon>Agaricales</taxon>
        <taxon>Pleurotineae</taxon>
        <taxon>Pleurotaceae</taxon>
        <taxon>Pleurotus</taxon>
    </lineage>
</organism>
<dbReference type="Proteomes" id="UP000623687">
    <property type="component" value="Unassembled WGS sequence"/>
</dbReference>
<dbReference type="GeneID" id="59379662"/>
<evidence type="ECO:0000313" key="3">
    <source>
        <dbReference type="Proteomes" id="UP000623687"/>
    </source>
</evidence>
<gene>
    <name evidence="2" type="ORF">PC9H_009844</name>
</gene>
<evidence type="ECO:0000256" key="1">
    <source>
        <dbReference type="SAM" id="MobiDB-lite"/>
    </source>
</evidence>
<keyword evidence="3" id="KW-1185">Reference proteome</keyword>